<protein>
    <recommendedName>
        <fullName evidence="6">Transmembrane protein</fullName>
    </recommendedName>
</protein>
<feature type="coiled-coil region" evidence="1">
    <location>
        <begin position="65"/>
        <end position="92"/>
    </location>
</feature>
<feature type="region of interest" description="Disordered" evidence="2">
    <location>
        <begin position="34"/>
        <end position="60"/>
    </location>
</feature>
<dbReference type="AlphaFoldDB" id="A0AB33A6L4"/>
<dbReference type="Proteomes" id="UP000013961">
    <property type="component" value="Chromosome"/>
</dbReference>
<sequence length="167" mass="18078">MDCADTAAGRGSDDAGVSSNTKAYVDQRLSAARRLEAESGAAPTGATPTGDKGTAEPDEDTASALRAVELRLRNAQVENEEQDLDLRRLVATWSIGFVCAQLLAANLFFGWYLWFNRVNPDGKIMIVWLTSSVIEVIGIVVIIATSLFPKGKKRAKRVPRKLGNGNR</sequence>
<keyword evidence="3" id="KW-0472">Membrane</keyword>
<evidence type="ECO:0000313" key="5">
    <source>
        <dbReference type="Proteomes" id="UP000013961"/>
    </source>
</evidence>
<evidence type="ECO:0008006" key="6">
    <source>
        <dbReference type="Google" id="ProtNLM"/>
    </source>
</evidence>
<feature type="transmembrane region" description="Helical" evidence="3">
    <location>
        <begin position="90"/>
        <end position="114"/>
    </location>
</feature>
<feature type="transmembrane region" description="Helical" evidence="3">
    <location>
        <begin position="126"/>
        <end position="148"/>
    </location>
</feature>
<reference evidence="4 5" key="1">
    <citation type="journal article" date="2013" name="Genome Announc.">
        <title>Complete Genome Sequence of Mycobacterium massiliense Clinical Strain Asan 50594, Belonging to the Type II Genotype.</title>
        <authorList>
            <person name="Kim B.J."/>
            <person name="Kim B.R."/>
            <person name="Hong S.H."/>
            <person name="Seok S.H."/>
            <person name="Kook Y.H."/>
            <person name="Kim B.J."/>
        </authorList>
    </citation>
    <scope>NUCLEOTIDE SEQUENCE [LARGE SCALE GENOMIC DNA]</scope>
    <source>
        <strain evidence="4 5">50594</strain>
    </source>
</reference>
<evidence type="ECO:0000256" key="1">
    <source>
        <dbReference type="SAM" id="Coils"/>
    </source>
</evidence>
<dbReference type="RefSeq" id="WP_016341837.1">
    <property type="nucleotide sequence ID" value="NC_021282.1"/>
</dbReference>
<dbReference type="KEGG" id="mabb:MASS_0751"/>
<gene>
    <name evidence="4" type="ORF">MASS_0751</name>
</gene>
<organism evidence="4 5">
    <name type="scientific">Mycobacteroides abscessus subsp. bolletii 50594</name>
    <dbReference type="NCBI Taxonomy" id="1303024"/>
    <lineage>
        <taxon>Bacteria</taxon>
        <taxon>Bacillati</taxon>
        <taxon>Actinomycetota</taxon>
        <taxon>Actinomycetes</taxon>
        <taxon>Mycobacteriales</taxon>
        <taxon>Mycobacteriaceae</taxon>
        <taxon>Mycobacteroides</taxon>
        <taxon>Mycobacteroides abscessus</taxon>
    </lineage>
</organism>
<accession>A0AB33A6L4</accession>
<evidence type="ECO:0000256" key="3">
    <source>
        <dbReference type="SAM" id="Phobius"/>
    </source>
</evidence>
<evidence type="ECO:0000256" key="2">
    <source>
        <dbReference type="SAM" id="MobiDB-lite"/>
    </source>
</evidence>
<evidence type="ECO:0000313" key="4">
    <source>
        <dbReference type="EMBL" id="AGM27353.1"/>
    </source>
</evidence>
<keyword evidence="3" id="KW-1133">Transmembrane helix</keyword>
<proteinExistence type="predicted"/>
<dbReference type="EMBL" id="CP004374">
    <property type="protein sequence ID" value="AGM27353.1"/>
    <property type="molecule type" value="Genomic_DNA"/>
</dbReference>
<keyword evidence="3" id="KW-0812">Transmembrane</keyword>
<name>A0AB33A6L4_9MYCO</name>
<feature type="region of interest" description="Disordered" evidence="2">
    <location>
        <begin position="1"/>
        <end position="20"/>
    </location>
</feature>
<keyword evidence="1" id="KW-0175">Coiled coil</keyword>